<keyword evidence="3" id="KW-1185">Reference proteome</keyword>
<name>A0ABT5Z3R3_9ACTN</name>
<evidence type="ECO:0000259" key="1">
    <source>
        <dbReference type="Pfam" id="PF03771"/>
    </source>
</evidence>
<proteinExistence type="predicted"/>
<gene>
    <name evidence="2" type="ORF">P2L57_18765</name>
</gene>
<evidence type="ECO:0000313" key="2">
    <source>
        <dbReference type="EMBL" id="MDF2257685.1"/>
    </source>
</evidence>
<protein>
    <submittedName>
        <fullName evidence="2">DUF317 domain-containing protein</fullName>
    </submittedName>
</protein>
<reference evidence="2 3" key="1">
    <citation type="submission" date="2023-03" db="EMBL/GenBank/DDBJ databases">
        <title>Draft genome sequence of type strain Streptomyces ferralitis JCM 14344.</title>
        <authorList>
            <person name="Klaysubun C."/>
            <person name="Duangmal K."/>
        </authorList>
    </citation>
    <scope>NUCLEOTIDE SEQUENCE [LARGE SCALE GENOMIC DNA]</scope>
    <source>
        <strain evidence="2 3">JCM 14344</strain>
    </source>
</reference>
<dbReference type="Pfam" id="PF03771">
    <property type="entry name" value="SPDY"/>
    <property type="match status" value="2"/>
</dbReference>
<sequence length="235" mass="25448">MHPEPHARARHLIAPRYLAGPSTSATQHVVDTLHRAGWTTTRNRTSTLYTSPDKLRHATFHAKGARRLLGGPLIGWEFAARGEPDKALVWTAAFTPATPPEIVADFAHALANDTSHDTGSTPHFLQRPSQPEAARKPLADAGWIRDVDDADTAWYAPTDQAVVVGTSRPQPDSRNWLAAVREATSLDVLWLAVLTPTTPDSLITALCLAITDPEPVTRTNTPAPNLGPVTITPLH</sequence>
<evidence type="ECO:0000313" key="3">
    <source>
        <dbReference type="Proteomes" id="UP001220022"/>
    </source>
</evidence>
<dbReference type="Proteomes" id="UP001220022">
    <property type="component" value="Unassembled WGS sequence"/>
</dbReference>
<dbReference type="InterPro" id="IPR005523">
    <property type="entry name" value="DUF317_SPDY"/>
</dbReference>
<dbReference type="EMBL" id="JARHTQ010000011">
    <property type="protein sequence ID" value="MDF2257685.1"/>
    <property type="molecule type" value="Genomic_DNA"/>
</dbReference>
<accession>A0ABT5Z3R3</accession>
<comment type="caution">
    <text evidence="2">The sequence shown here is derived from an EMBL/GenBank/DDBJ whole genome shotgun (WGS) entry which is preliminary data.</text>
</comment>
<feature type="domain" description="DUF317" evidence="1">
    <location>
        <begin position="50"/>
        <end position="114"/>
    </location>
</feature>
<organism evidence="2 3">
    <name type="scientific">Streptantibioticus ferralitis</name>
    <dbReference type="NCBI Taxonomy" id="236510"/>
    <lineage>
        <taxon>Bacteria</taxon>
        <taxon>Bacillati</taxon>
        <taxon>Actinomycetota</taxon>
        <taxon>Actinomycetes</taxon>
        <taxon>Kitasatosporales</taxon>
        <taxon>Streptomycetaceae</taxon>
        <taxon>Streptantibioticus</taxon>
    </lineage>
</organism>
<feature type="domain" description="DUF317" evidence="1">
    <location>
        <begin position="168"/>
        <end position="216"/>
    </location>
</feature>
<dbReference type="RefSeq" id="WP_275815944.1">
    <property type="nucleotide sequence ID" value="NZ_BAAANM010000022.1"/>
</dbReference>